<evidence type="ECO:0000313" key="11">
    <source>
        <dbReference type="Ensembl" id="ENSSTUP00000071389.1"/>
    </source>
</evidence>
<evidence type="ECO:0000256" key="10">
    <source>
        <dbReference type="SAM" id="MobiDB-lite"/>
    </source>
</evidence>
<keyword evidence="12" id="KW-1185">Reference proteome</keyword>
<name>A0A674BIY0_SALTR</name>
<evidence type="ECO:0000256" key="2">
    <source>
        <dbReference type="ARBA" id="ARBA00004604"/>
    </source>
</evidence>
<dbReference type="PANTHER" id="PTHR13557:SF1">
    <property type="entry name" value="COILED-COIL DOMAIN-CONTAINING PROTEIN 86"/>
    <property type="match status" value="1"/>
</dbReference>
<sequence length="319" mass="36152">MSTSDKITLNEGLDAEEDELPPPVVTRTRSGRRVRTPAVYLDSEVPKTPTRRTRKSVIQELPNENAENQTEPKPAVVVVEPVADEARAKKLPSRESKSNALATAEAYPKSDKPVEKSLGTFIPAVSHCTEKENKVGPVPMETVPDRSNKTAKKRTRSESNEKLHLIPLGKPKSGRVWKDRNKQRFSALVRDKPLCSSWEKMAAKREKELVKKYSLQLKEDKAREKEEKRKRHEENLKRRAENERKAEVVQVVSHTQPHVIPNGVFVSHSNLREPGRSLADFRGYVCQLSRVEVLFYDQVPPCTCCDLKGNNDPKLVLLL</sequence>
<dbReference type="Proteomes" id="UP000472277">
    <property type="component" value="Chromosome 11"/>
</dbReference>
<comment type="function">
    <text evidence="9">Required for proper chromosome segregation during mitosis and error-free mitotic progression.</text>
</comment>
<comment type="subcellular location">
    <subcellularLocation>
        <location evidence="1">Chromosome</location>
    </subcellularLocation>
    <subcellularLocation>
        <location evidence="2">Nucleus</location>
        <location evidence="2">Nucleolus</location>
    </subcellularLocation>
</comment>
<feature type="region of interest" description="Disordered" evidence="10">
    <location>
        <begin position="220"/>
        <end position="246"/>
    </location>
</feature>
<dbReference type="InterPro" id="IPR026570">
    <property type="entry name" value="CCDC86"/>
</dbReference>
<keyword evidence="4" id="KW-0158">Chromosome</keyword>
<dbReference type="GeneTree" id="ENSGT00390000017281"/>
<dbReference type="Ensembl" id="ENSSTUT00000075778.1">
    <property type="protein sequence ID" value="ENSSTUP00000071389.1"/>
    <property type="gene ID" value="ENSSTUG00000031219.1"/>
</dbReference>
<dbReference type="InParanoid" id="A0A674BIY0"/>
<evidence type="ECO:0000256" key="6">
    <source>
        <dbReference type="ARBA" id="ARBA00022934"/>
    </source>
</evidence>
<feature type="compositionally biased region" description="Basic and acidic residues" evidence="10">
    <location>
        <begin position="84"/>
        <end position="97"/>
    </location>
</feature>
<dbReference type="OMA" id="MIQKLYN"/>
<dbReference type="GO" id="GO:0005694">
    <property type="term" value="C:chromosome"/>
    <property type="evidence" value="ECO:0007669"/>
    <property type="project" value="UniProtKB-SubCell"/>
</dbReference>
<reference evidence="11" key="1">
    <citation type="submission" date="2025-08" db="UniProtKB">
        <authorList>
            <consortium name="Ensembl"/>
        </authorList>
    </citation>
    <scope>IDENTIFICATION</scope>
</reference>
<evidence type="ECO:0000256" key="3">
    <source>
        <dbReference type="ARBA" id="ARBA00016738"/>
    </source>
</evidence>
<feature type="region of interest" description="Disordered" evidence="10">
    <location>
        <begin position="1"/>
        <end position="115"/>
    </location>
</feature>
<keyword evidence="6" id="KW-0164">Citrullination</keyword>
<feature type="region of interest" description="Disordered" evidence="10">
    <location>
        <begin position="132"/>
        <end position="160"/>
    </location>
</feature>
<evidence type="ECO:0000256" key="1">
    <source>
        <dbReference type="ARBA" id="ARBA00004286"/>
    </source>
</evidence>
<proteinExistence type="predicted"/>
<evidence type="ECO:0000256" key="4">
    <source>
        <dbReference type="ARBA" id="ARBA00022454"/>
    </source>
</evidence>
<reference evidence="11" key="2">
    <citation type="submission" date="2025-09" db="UniProtKB">
        <authorList>
            <consortium name="Ensembl"/>
        </authorList>
    </citation>
    <scope>IDENTIFICATION</scope>
</reference>
<feature type="compositionally biased region" description="Low complexity" evidence="10">
    <location>
        <begin position="71"/>
        <end position="81"/>
    </location>
</feature>
<protein>
    <recommendedName>
        <fullName evidence="3">Coiled-coil domain-containing protein 86</fullName>
    </recommendedName>
</protein>
<dbReference type="AlphaFoldDB" id="A0A674BIY0"/>
<evidence type="ECO:0000256" key="8">
    <source>
        <dbReference type="ARBA" id="ARBA00023242"/>
    </source>
</evidence>
<evidence type="ECO:0000313" key="12">
    <source>
        <dbReference type="Proteomes" id="UP000472277"/>
    </source>
</evidence>
<evidence type="ECO:0000256" key="9">
    <source>
        <dbReference type="ARBA" id="ARBA00093307"/>
    </source>
</evidence>
<gene>
    <name evidence="11" type="primary">LOC115202124</name>
</gene>
<dbReference type="PANTHER" id="PTHR13557">
    <property type="entry name" value="COILED-COIL DOMAIN-CONTAINING PROTEIN 86"/>
    <property type="match status" value="1"/>
</dbReference>
<dbReference type="GO" id="GO:0005730">
    <property type="term" value="C:nucleolus"/>
    <property type="evidence" value="ECO:0007669"/>
    <property type="project" value="UniProtKB-SubCell"/>
</dbReference>
<evidence type="ECO:0000256" key="7">
    <source>
        <dbReference type="ARBA" id="ARBA00023054"/>
    </source>
</evidence>
<keyword evidence="7" id="KW-0175">Coiled coil</keyword>
<keyword evidence="5" id="KW-0597">Phosphoprotein</keyword>
<evidence type="ECO:0000256" key="5">
    <source>
        <dbReference type="ARBA" id="ARBA00022553"/>
    </source>
</evidence>
<organism evidence="11 12">
    <name type="scientific">Salmo trutta</name>
    <name type="common">Brown trout</name>
    <dbReference type="NCBI Taxonomy" id="8032"/>
    <lineage>
        <taxon>Eukaryota</taxon>
        <taxon>Metazoa</taxon>
        <taxon>Chordata</taxon>
        <taxon>Craniata</taxon>
        <taxon>Vertebrata</taxon>
        <taxon>Euteleostomi</taxon>
        <taxon>Actinopterygii</taxon>
        <taxon>Neopterygii</taxon>
        <taxon>Teleostei</taxon>
        <taxon>Protacanthopterygii</taxon>
        <taxon>Salmoniformes</taxon>
        <taxon>Salmonidae</taxon>
        <taxon>Salmoninae</taxon>
        <taxon>Salmo</taxon>
    </lineage>
</organism>
<keyword evidence="8" id="KW-0539">Nucleus</keyword>
<accession>A0A674BIY0</accession>